<feature type="region of interest" description="Disordered" evidence="1">
    <location>
        <begin position="83"/>
        <end position="202"/>
    </location>
</feature>
<keyword evidence="3" id="KW-0966">Cell projection</keyword>
<reference evidence="3 4" key="1">
    <citation type="submission" date="2020-03" db="EMBL/GenBank/DDBJ databases">
        <title>Roseomonas selenitidurans sp. nov. isolated from soil.</title>
        <authorList>
            <person name="Liu H."/>
        </authorList>
    </citation>
    <scope>NUCLEOTIDE SEQUENCE [LARGE SCALE GENOMIC DNA]</scope>
    <source>
        <strain evidence="3 4">JCM 15073</strain>
    </source>
</reference>
<dbReference type="PRINTS" id="PR01217">
    <property type="entry name" value="PRICHEXTENSN"/>
</dbReference>
<accession>A0ABX1ERR1</accession>
<feature type="compositionally biased region" description="Low complexity" evidence="1">
    <location>
        <begin position="1"/>
        <end position="14"/>
    </location>
</feature>
<evidence type="ECO:0000256" key="1">
    <source>
        <dbReference type="SAM" id="MobiDB-lite"/>
    </source>
</evidence>
<comment type="caution">
    <text evidence="3">The sequence shown here is derived from an EMBL/GenBank/DDBJ whole genome shotgun (WGS) entry which is preliminary data.</text>
</comment>
<feature type="compositionally biased region" description="Pro residues" evidence="1">
    <location>
        <begin position="188"/>
        <end position="200"/>
    </location>
</feature>
<keyword evidence="3" id="KW-0969">Cilium</keyword>
<dbReference type="EMBL" id="JAAVTX010000001">
    <property type="protein sequence ID" value="NKE43315.1"/>
    <property type="molecule type" value="Genomic_DNA"/>
</dbReference>
<feature type="domain" description="Flagellar hook-length control protein-like C-terminal" evidence="2">
    <location>
        <begin position="215"/>
        <end position="291"/>
    </location>
</feature>
<feature type="compositionally biased region" description="Low complexity" evidence="1">
    <location>
        <begin position="159"/>
        <end position="187"/>
    </location>
</feature>
<keyword evidence="4" id="KW-1185">Reference proteome</keyword>
<feature type="compositionally biased region" description="Low complexity" evidence="1">
    <location>
        <begin position="113"/>
        <end position="126"/>
    </location>
</feature>
<dbReference type="Gene3D" id="3.30.750.140">
    <property type="match status" value="1"/>
</dbReference>
<dbReference type="Proteomes" id="UP000765160">
    <property type="component" value="Unassembled WGS sequence"/>
</dbReference>
<feature type="compositionally biased region" description="Low complexity" evidence="1">
    <location>
        <begin position="139"/>
        <end position="151"/>
    </location>
</feature>
<keyword evidence="3" id="KW-0282">Flagellum</keyword>
<dbReference type="Pfam" id="PF02120">
    <property type="entry name" value="Flg_hook"/>
    <property type="match status" value="1"/>
</dbReference>
<dbReference type="CDD" id="cd17470">
    <property type="entry name" value="T3SS_Flik_C"/>
    <property type="match status" value="1"/>
</dbReference>
<dbReference type="RefSeq" id="WP_168046228.1">
    <property type="nucleotide sequence ID" value="NZ_JAATJR010000001.1"/>
</dbReference>
<feature type="region of interest" description="Disordered" evidence="1">
    <location>
        <begin position="279"/>
        <end position="320"/>
    </location>
</feature>
<evidence type="ECO:0000259" key="2">
    <source>
        <dbReference type="Pfam" id="PF02120"/>
    </source>
</evidence>
<sequence>MIQTAPPTATPTQPDLAVPRMAPMADGASTPADFAAQLDAAILRAPELPVAELPVAEPPVAELPMAEMPAPELLVPEMLVPEMPDLEGEAPPESPVPATLPQLSMPAPPPQPAGAVAPAPAAQDAEPAPPVPATARQQPIAVPDAAATAVAEPPPALPDAPQQAVETVQAAPDRAAATVPDAPAASEAPPPRFYAPPPASPAQQMLPMLVAQAARPGGTSRLMVSLRPAELGAVEVSVVARDGAPAQVTILAERPETLALLQRDRGAIEQALQAAGIEPRQDTLNLGLSQQGQRDDRPPPRGAAPRTAAGEAGHGMAPLPPILEQIRARGLLDLAL</sequence>
<dbReference type="InterPro" id="IPR021136">
    <property type="entry name" value="Flagellar_hook_control-like_C"/>
</dbReference>
<evidence type="ECO:0000313" key="4">
    <source>
        <dbReference type="Proteomes" id="UP000765160"/>
    </source>
</evidence>
<protein>
    <submittedName>
        <fullName evidence="3">Flagellar hook-length control protein FliK</fullName>
    </submittedName>
</protein>
<organism evidence="3 4">
    <name type="scientific">Falsiroseomonas frigidaquae</name>
    <dbReference type="NCBI Taxonomy" id="487318"/>
    <lineage>
        <taxon>Bacteria</taxon>
        <taxon>Pseudomonadati</taxon>
        <taxon>Pseudomonadota</taxon>
        <taxon>Alphaproteobacteria</taxon>
        <taxon>Acetobacterales</taxon>
        <taxon>Roseomonadaceae</taxon>
        <taxon>Falsiroseomonas</taxon>
    </lineage>
</organism>
<name>A0ABX1ERR1_9PROT</name>
<gene>
    <name evidence="3" type="ORF">HB662_00895</name>
</gene>
<dbReference type="InterPro" id="IPR038610">
    <property type="entry name" value="FliK-like_C_sf"/>
</dbReference>
<proteinExistence type="predicted"/>
<feature type="region of interest" description="Disordered" evidence="1">
    <location>
        <begin position="1"/>
        <end position="29"/>
    </location>
</feature>
<evidence type="ECO:0000313" key="3">
    <source>
        <dbReference type="EMBL" id="NKE43315.1"/>
    </source>
</evidence>